<evidence type="ECO:0000313" key="8">
    <source>
        <dbReference type="EMBL" id="GGH62993.1"/>
    </source>
</evidence>
<dbReference type="Pfam" id="PF07980">
    <property type="entry name" value="SusD_RagB"/>
    <property type="match status" value="1"/>
</dbReference>
<dbReference type="SUPFAM" id="SSF48452">
    <property type="entry name" value="TPR-like"/>
    <property type="match status" value="1"/>
</dbReference>
<evidence type="ECO:0000256" key="1">
    <source>
        <dbReference type="ARBA" id="ARBA00004442"/>
    </source>
</evidence>
<keyword evidence="4" id="KW-0472">Membrane</keyword>
<sequence length="472" mass="52108">MNIVYKTVGKPALVALLLATAVSCKKSFLEIEPKGVIIAQKTSDYDLLLNNTDLVIANAGNHTLMGDELASVEPRWTGASFADKKLFQWQTDIYTGGDDAAETLNPSKHLYIYNKIIGEVMSSTEGREDTKKALRAEALAGRAWVHFLWVNFFGKPYNAATAATDPAFTLILDSDVNNGPYTKVSVQAMYNQIIADLTAAIPDMASAGVYHRIRMSKAAAQGLLAKVYIFMGRFDEALPLLNESISNLALSTPGTSSGTSLMDYQTLPAGSATVAPYDQENVYAKQYSNTYTGTSNRNFWLSPATMALYGASDMRRKWFGDSLTMTNGVKMFRRNRQLSAFYGLRVPELYLLRAEVKARKEDLEGAVSDLLTLRQKRIPAADAGVPATAAAAKMPLLQFIMEERIREFSAQGYRWFDMRRLSVDPLFAGMPAYQHVVFDEAGAVKETFTLKPENFVFQISPKLLGENPGLKP</sequence>
<dbReference type="Pfam" id="PF14322">
    <property type="entry name" value="SusD-like_3"/>
    <property type="match status" value="1"/>
</dbReference>
<evidence type="ECO:0000259" key="7">
    <source>
        <dbReference type="Pfam" id="PF14322"/>
    </source>
</evidence>
<comment type="caution">
    <text evidence="8">The sequence shown here is derived from an EMBL/GenBank/DDBJ whole genome shotgun (WGS) entry which is preliminary data.</text>
</comment>
<reference evidence="8" key="2">
    <citation type="submission" date="2020-09" db="EMBL/GenBank/DDBJ databases">
        <authorList>
            <person name="Sun Q."/>
            <person name="Zhou Y."/>
        </authorList>
    </citation>
    <scope>NUCLEOTIDE SEQUENCE</scope>
    <source>
        <strain evidence="8">CGMCC 1.15290</strain>
    </source>
</reference>
<dbReference type="EMBL" id="BMIB01000002">
    <property type="protein sequence ID" value="GGH62993.1"/>
    <property type="molecule type" value="Genomic_DNA"/>
</dbReference>
<evidence type="ECO:0000256" key="3">
    <source>
        <dbReference type="ARBA" id="ARBA00022729"/>
    </source>
</evidence>
<gene>
    <name evidence="8" type="ORF">GCM10011379_13400</name>
</gene>
<proteinExistence type="inferred from homology"/>
<name>A0A917IS96_9BACT</name>
<dbReference type="AlphaFoldDB" id="A0A917IS96"/>
<evidence type="ECO:0000256" key="5">
    <source>
        <dbReference type="ARBA" id="ARBA00023237"/>
    </source>
</evidence>
<dbReference type="Gene3D" id="1.25.40.390">
    <property type="match status" value="1"/>
</dbReference>
<dbReference type="InterPro" id="IPR033985">
    <property type="entry name" value="SusD-like_N"/>
</dbReference>
<feature type="domain" description="RagB/SusD" evidence="6">
    <location>
        <begin position="311"/>
        <end position="425"/>
    </location>
</feature>
<comment type="similarity">
    <text evidence="2">Belongs to the SusD family.</text>
</comment>
<evidence type="ECO:0000256" key="4">
    <source>
        <dbReference type="ARBA" id="ARBA00023136"/>
    </source>
</evidence>
<evidence type="ECO:0000313" key="9">
    <source>
        <dbReference type="Proteomes" id="UP000627292"/>
    </source>
</evidence>
<protein>
    <submittedName>
        <fullName evidence="8">Membrane protein</fullName>
    </submittedName>
</protein>
<evidence type="ECO:0000256" key="2">
    <source>
        <dbReference type="ARBA" id="ARBA00006275"/>
    </source>
</evidence>
<dbReference type="InterPro" id="IPR012944">
    <property type="entry name" value="SusD_RagB_dom"/>
</dbReference>
<comment type="subcellular location">
    <subcellularLocation>
        <location evidence="1">Cell outer membrane</location>
    </subcellularLocation>
</comment>
<keyword evidence="3" id="KW-0732">Signal</keyword>
<dbReference type="InterPro" id="IPR011990">
    <property type="entry name" value="TPR-like_helical_dom_sf"/>
</dbReference>
<dbReference type="Proteomes" id="UP000627292">
    <property type="component" value="Unassembled WGS sequence"/>
</dbReference>
<evidence type="ECO:0000259" key="6">
    <source>
        <dbReference type="Pfam" id="PF07980"/>
    </source>
</evidence>
<dbReference type="PROSITE" id="PS51257">
    <property type="entry name" value="PROKAR_LIPOPROTEIN"/>
    <property type="match status" value="1"/>
</dbReference>
<keyword evidence="5" id="KW-0998">Cell outer membrane</keyword>
<reference evidence="8" key="1">
    <citation type="journal article" date="2014" name="Int. J. Syst. Evol. Microbiol.">
        <title>Complete genome sequence of Corynebacterium casei LMG S-19264T (=DSM 44701T), isolated from a smear-ripened cheese.</title>
        <authorList>
            <consortium name="US DOE Joint Genome Institute (JGI-PGF)"/>
            <person name="Walter F."/>
            <person name="Albersmeier A."/>
            <person name="Kalinowski J."/>
            <person name="Ruckert C."/>
        </authorList>
    </citation>
    <scope>NUCLEOTIDE SEQUENCE</scope>
    <source>
        <strain evidence="8">CGMCC 1.15290</strain>
    </source>
</reference>
<dbReference type="GO" id="GO:0009279">
    <property type="term" value="C:cell outer membrane"/>
    <property type="evidence" value="ECO:0007669"/>
    <property type="project" value="UniProtKB-SubCell"/>
</dbReference>
<feature type="domain" description="SusD-like N-terminal" evidence="7">
    <location>
        <begin position="43"/>
        <end position="228"/>
    </location>
</feature>
<accession>A0A917IS96</accession>
<organism evidence="8 9">
    <name type="scientific">Filimonas zeae</name>
    <dbReference type="NCBI Taxonomy" id="1737353"/>
    <lineage>
        <taxon>Bacteria</taxon>
        <taxon>Pseudomonadati</taxon>
        <taxon>Bacteroidota</taxon>
        <taxon>Chitinophagia</taxon>
        <taxon>Chitinophagales</taxon>
        <taxon>Chitinophagaceae</taxon>
        <taxon>Filimonas</taxon>
    </lineage>
</organism>
<keyword evidence="9" id="KW-1185">Reference proteome</keyword>
<dbReference type="RefSeq" id="WP_188951257.1">
    <property type="nucleotide sequence ID" value="NZ_BMIB01000002.1"/>
</dbReference>